<protein>
    <submittedName>
        <fullName evidence="2">Uncharacterized protein</fullName>
    </submittedName>
</protein>
<keyword evidence="1" id="KW-0812">Transmembrane</keyword>
<feature type="transmembrane region" description="Helical" evidence="1">
    <location>
        <begin position="343"/>
        <end position="368"/>
    </location>
</feature>
<organism evidence="2 3">
    <name type="scientific">Arenibacter echinorum</name>
    <dbReference type="NCBI Taxonomy" id="440515"/>
    <lineage>
        <taxon>Bacteria</taxon>
        <taxon>Pseudomonadati</taxon>
        <taxon>Bacteroidota</taxon>
        <taxon>Flavobacteriia</taxon>
        <taxon>Flavobacteriales</taxon>
        <taxon>Flavobacteriaceae</taxon>
        <taxon>Arenibacter</taxon>
    </lineage>
</organism>
<name>A0A327R1V8_9FLAO</name>
<keyword evidence="3" id="KW-1185">Reference proteome</keyword>
<dbReference type="OrthoDB" id="2827525at2"/>
<keyword evidence="1" id="KW-1133">Transmembrane helix</keyword>
<dbReference type="EMBL" id="QLLN01000005">
    <property type="protein sequence ID" value="RAJ10028.1"/>
    <property type="molecule type" value="Genomic_DNA"/>
</dbReference>
<feature type="transmembrane region" description="Helical" evidence="1">
    <location>
        <begin position="78"/>
        <end position="95"/>
    </location>
</feature>
<feature type="transmembrane region" description="Helical" evidence="1">
    <location>
        <begin position="12"/>
        <end position="35"/>
    </location>
</feature>
<accession>A0A327R1V8</accession>
<dbReference type="AlphaFoldDB" id="A0A327R1V8"/>
<keyword evidence="1" id="KW-0472">Membrane</keyword>
<feature type="transmembrane region" description="Helical" evidence="1">
    <location>
        <begin position="311"/>
        <end position="336"/>
    </location>
</feature>
<feature type="transmembrane region" description="Helical" evidence="1">
    <location>
        <begin position="47"/>
        <end position="66"/>
    </location>
</feature>
<evidence type="ECO:0000313" key="2">
    <source>
        <dbReference type="EMBL" id="RAJ10028.1"/>
    </source>
</evidence>
<proteinExistence type="predicted"/>
<feature type="transmembrane region" description="Helical" evidence="1">
    <location>
        <begin position="101"/>
        <end position="121"/>
    </location>
</feature>
<dbReference type="Proteomes" id="UP000249696">
    <property type="component" value="Unassembled WGS sequence"/>
</dbReference>
<comment type="caution">
    <text evidence="2">The sequence shown here is derived from an EMBL/GenBank/DDBJ whole genome shotgun (WGS) entry which is preliminary data.</text>
</comment>
<feature type="transmembrane region" description="Helical" evidence="1">
    <location>
        <begin position="133"/>
        <end position="154"/>
    </location>
</feature>
<feature type="transmembrane region" description="Helical" evidence="1">
    <location>
        <begin position="279"/>
        <end position="299"/>
    </location>
</feature>
<feature type="transmembrane region" description="Helical" evidence="1">
    <location>
        <begin position="235"/>
        <end position="258"/>
    </location>
</feature>
<gene>
    <name evidence="2" type="ORF">LV92_02774</name>
</gene>
<dbReference type="RefSeq" id="WP_111624226.1">
    <property type="nucleotide sequence ID" value="NZ_QLLN01000005.1"/>
</dbReference>
<sequence length="405" mass="46374">MIVVKTHIKVSLGYFLLAALLGVLLRTFVVAPMPINYRFIVHTHSHIALLGWVYFALTTLLYHFFLDKQLLEKSYRRIFWFTQLCLLGMLLSFPFQGYALFSIIFSTLFLLASYWFSAFFIKHAPQAFKGTKAYICVKYALWFMIGSSIGPWALGGIMTVLGPESIWYRLAIYFYLHFQYNGWMILVLMGLFFYLLEYLKINISTKTFKCFFLTTVPGIVLSFFLSTLWTGPALIYYILGGLGAVLQLIGYGILINICRGNRVVLKSTLSQFQFNTLKLVAFLLLVKMILQWLTAWPYFANLAAAVLDFTIGYLHWTFLGVISTALFFFLEFFGLIKLTRMAIAMYLGGFLLTEGLIFYRGMAAWLGWPLFEDYSILLAGGSLLIPIALMLVLWSNKGNEIKIQA</sequence>
<evidence type="ECO:0000313" key="3">
    <source>
        <dbReference type="Proteomes" id="UP000249696"/>
    </source>
</evidence>
<feature type="transmembrane region" description="Helical" evidence="1">
    <location>
        <begin position="174"/>
        <end position="196"/>
    </location>
</feature>
<evidence type="ECO:0000256" key="1">
    <source>
        <dbReference type="SAM" id="Phobius"/>
    </source>
</evidence>
<feature type="transmembrane region" description="Helical" evidence="1">
    <location>
        <begin position="208"/>
        <end position="229"/>
    </location>
</feature>
<reference evidence="2 3" key="1">
    <citation type="submission" date="2018-06" db="EMBL/GenBank/DDBJ databases">
        <title>Genomic Encyclopedia of Archaeal and Bacterial Type Strains, Phase II (KMG-II): from individual species to whole genera.</title>
        <authorList>
            <person name="Goeker M."/>
        </authorList>
    </citation>
    <scope>NUCLEOTIDE SEQUENCE [LARGE SCALE GENOMIC DNA]</scope>
    <source>
        <strain evidence="2 3">DSM 23522</strain>
    </source>
</reference>
<feature type="transmembrane region" description="Helical" evidence="1">
    <location>
        <begin position="374"/>
        <end position="394"/>
    </location>
</feature>